<name>A0ABW3QU65_9PSEU</name>
<dbReference type="PANTHER" id="PTHR23088:SF27">
    <property type="entry name" value="DEAMINATED GLUTATHIONE AMIDASE"/>
    <property type="match status" value="1"/>
</dbReference>
<dbReference type="PROSITE" id="PS50263">
    <property type="entry name" value="CN_HYDROLASE"/>
    <property type="match status" value="1"/>
</dbReference>
<protein>
    <submittedName>
        <fullName evidence="3">Carbon-nitrogen hydrolase family protein</fullName>
    </submittedName>
</protein>
<comment type="caution">
    <text evidence="3">The sequence shown here is derived from an EMBL/GenBank/DDBJ whole genome shotgun (WGS) entry which is preliminary data.</text>
</comment>
<evidence type="ECO:0000259" key="2">
    <source>
        <dbReference type="PROSITE" id="PS50263"/>
    </source>
</evidence>
<dbReference type="GO" id="GO:0016787">
    <property type="term" value="F:hydrolase activity"/>
    <property type="evidence" value="ECO:0007669"/>
    <property type="project" value="UniProtKB-KW"/>
</dbReference>
<evidence type="ECO:0000256" key="1">
    <source>
        <dbReference type="ARBA" id="ARBA00010613"/>
    </source>
</evidence>
<dbReference type="CDD" id="cd07197">
    <property type="entry name" value="nitrilase"/>
    <property type="match status" value="1"/>
</dbReference>
<dbReference type="Proteomes" id="UP001597168">
    <property type="component" value="Unassembled WGS sequence"/>
</dbReference>
<keyword evidence="4" id="KW-1185">Reference proteome</keyword>
<proteinExistence type="inferred from homology"/>
<accession>A0ABW3QU65</accession>
<comment type="similarity">
    <text evidence="1">Belongs to the carbon-nitrogen hydrolase superfamily. NIT1/NIT2 family.</text>
</comment>
<feature type="domain" description="CN hydrolase" evidence="2">
    <location>
        <begin position="6"/>
        <end position="246"/>
    </location>
</feature>
<reference evidence="4" key="1">
    <citation type="journal article" date="2019" name="Int. J. Syst. Evol. Microbiol.">
        <title>The Global Catalogue of Microorganisms (GCM) 10K type strain sequencing project: providing services to taxonomists for standard genome sequencing and annotation.</title>
        <authorList>
            <consortium name="The Broad Institute Genomics Platform"/>
            <consortium name="The Broad Institute Genome Sequencing Center for Infectious Disease"/>
            <person name="Wu L."/>
            <person name="Ma J."/>
        </authorList>
    </citation>
    <scope>NUCLEOTIDE SEQUENCE [LARGE SCALE GENOMIC DNA]</scope>
    <source>
        <strain evidence="4">CCUG 60214</strain>
    </source>
</reference>
<keyword evidence="3" id="KW-0378">Hydrolase</keyword>
<dbReference type="PANTHER" id="PTHR23088">
    <property type="entry name" value="NITRILASE-RELATED"/>
    <property type="match status" value="1"/>
</dbReference>
<dbReference type="RefSeq" id="WP_380723812.1">
    <property type="nucleotide sequence ID" value="NZ_JBHTLK010000062.1"/>
</dbReference>
<dbReference type="Pfam" id="PF00795">
    <property type="entry name" value="CN_hydrolase"/>
    <property type="match status" value="1"/>
</dbReference>
<organism evidence="3 4">
    <name type="scientific">Saccharothrix hoggarensis</name>
    <dbReference type="NCBI Taxonomy" id="913853"/>
    <lineage>
        <taxon>Bacteria</taxon>
        <taxon>Bacillati</taxon>
        <taxon>Actinomycetota</taxon>
        <taxon>Actinomycetes</taxon>
        <taxon>Pseudonocardiales</taxon>
        <taxon>Pseudonocardiaceae</taxon>
        <taxon>Saccharothrix</taxon>
    </lineage>
</organism>
<evidence type="ECO:0000313" key="3">
    <source>
        <dbReference type="EMBL" id="MFD1148383.1"/>
    </source>
</evidence>
<dbReference type="Gene3D" id="3.60.110.10">
    <property type="entry name" value="Carbon-nitrogen hydrolase"/>
    <property type="match status" value="1"/>
</dbReference>
<dbReference type="InterPro" id="IPR036526">
    <property type="entry name" value="C-N_Hydrolase_sf"/>
</dbReference>
<sequence length="261" mass="27605">MESDRLVVAVAQHAPVPGDVAENARRAAQLVAAAADDGARLLLFPQLSLTGYDLARLDERASWVTAEDPRLDVVREASRARGVTTVVGAPWLAPDGGRLLASVALSPDGAVDVVGKRYLHRAERDLFEPGASAPPLAVDGWRVALAVCYDAAVPEHARAAAERGADVYAVSALYTEGQERRLDVHPAARAMDHRMYALVANLAGAGPGWRSCGGSGVWHPDGRRIAEAGTGPRVVVAALERAEVDRLRADDARNGYLGRTG</sequence>
<dbReference type="EMBL" id="JBHTLK010000062">
    <property type="protein sequence ID" value="MFD1148383.1"/>
    <property type="molecule type" value="Genomic_DNA"/>
</dbReference>
<dbReference type="SUPFAM" id="SSF56317">
    <property type="entry name" value="Carbon-nitrogen hydrolase"/>
    <property type="match status" value="1"/>
</dbReference>
<evidence type="ECO:0000313" key="4">
    <source>
        <dbReference type="Proteomes" id="UP001597168"/>
    </source>
</evidence>
<dbReference type="InterPro" id="IPR003010">
    <property type="entry name" value="C-N_Hydrolase"/>
</dbReference>
<gene>
    <name evidence="3" type="ORF">ACFQ3T_14725</name>
</gene>